<feature type="transmembrane region" description="Helical" evidence="2">
    <location>
        <begin position="112"/>
        <end position="134"/>
    </location>
</feature>
<dbReference type="InterPro" id="IPR046291">
    <property type="entry name" value="DUF6328"/>
</dbReference>
<feature type="transmembrane region" description="Helical" evidence="2">
    <location>
        <begin position="140"/>
        <end position="159"/>
    </location>
</feature>
<name>A0ABW6Y8A6_9ACTN</name>
<evidence type="ECO:0000256" key="1">
    <source>
        <dbReference type="SAM" id="MobiDB-lite"/>
    </source>
</evidence>
<dbReference type="Proteomes" id="UP001603013">
    <property type="component" value="Unassembled WGS sequence"/>
</dbReference>
<protein>
    <submittedName>
        <fullName evidence="3">DUF6328 family protein</fullName>
    </submittedName>
</protein>
<proteinExistence type="predicted"/>
<dbReference type="RefSeq" id="WP_391933625.1">
    <property type="nucleotide sequence ID" value="NZ_JBIBSM010000003.1"/>
</dbReference>
<sequence>MPTTPRQVTPDGDGLIRGRHETPEERADRRWGELMQEIRVAQTGVQILFGFLLTVVFTPRFPELPAADRTIYVITVSLGAAATGALIGPVSFHRLVAGRRIKPQAVEWASRLTFLGLLLLLATLASALLLVLRVATQNAYVPWLVTGLVTWYLLCWFVLPLWVRGRYTNGAGDSPGEAKGARLTDRR</sequence>
<keyword evidence="2" id="KW-1133">Transmembrane helix</keyword>
<evidence type="ECO:0000256" key="2">
    <source>
        <dbReference type="SAM" id="Phobius"/>
    </source>
</evidence>
<keyword evidence="2" id="KW-0812">Transmembrane</keyword>
<accession>A0ABW6Y8A6</accession>
<dbReference type="EMBL" id="JBIBSM010000003">
    <property type="protein sequence ID" value="MFF8276048.1"/>
    <property type="molecule type" value="Genomic_DNA"/>
</dbReference>
<evidence type="ECO:0000313" key="4">
    <source>
        <dbReference type="Proteomes" id="UP001603013"/>
    </source>
</evidence>
<evidence type="ECO:0000313" key="3">
    <source>
        <dbReference type="EMBL" id="MFF8276048.1"/>
    </source>
</evidence>
<keyword evidence="2" id="KW-0472">Membrane</keyword>
<comment type="caution">
    <text evidence="3">The sequence shown here is derived from an EMBL/GenBank/DDBJ whole genome shotgun (WGS) entry which is preliminary data.</text>
</comment>
<reference evidence="3 4" key="1">
    <citation type="submission" date="2024-10" db="EMBL/GenBank/DDBJ databases">
        <title>The Natural Products Discovery Center: Release of the First 8490 Sequenced Strains for Exploring Actinobacteria Biosynthetic Diversity.</title>
        <authorList>
            <person name="Kalkreuter E."/>
            <person name="Kautsar S.A."/>
            <person name="Yang D."/>
            <person name="Bader C.D."/>
            <person name="Teijaro C.N."/>
            <person name="Fluegel L."/>
            <person name="Davis C.M."/>
            <person name="Simpson J.R."/>
            <person name="Lauterbach L."/>
            <person name="Steele A.D."/>
            <person name="Gui C."/>
            <person name="Meng S."/>
            <person name="Li G."/>
            <person name="Viehrig K."/>
            <person name="Ye F."/>
            <person name="Su P."/>
            <person name="Kiefer A.F."/>
            <person name="Nichols A."/>
            <person name="Cepeda A.J."/>
            <person name="Yan W."/>
            <person name="Fan B."/>
            <person name="Jiang Y."/>
            <person name="Adhikari A."/>
            <person name="Zheng C.-J."/>
            <person name="Schuster L."/>
            <person name="Cowan T.M."/>
            <person name="Smanski M.J."/>
            <person name="Chevrette M.G."/>
            <person name="De Carvalho L.P.S."/>
            <person name="Shen B."/>
        </authorList>
    </citation>
    <scope>NUCLEOTIDE SEQUENCE [LARGE SCALE GENOMIC DNA]</scope>
    <source>
        <strain evidence="3 4">NPDC015755</strain>
    </source>
</reference>
<feature type="region of interest" description="Disordered" evidence="1">
    <location>
        <begin position="1"/>
        <end position="20"/>
    </location>
</feature>
<gene>
    <name evidence="3" type="ORF">ACF05T_08035</name>
</gene>
<organism evidence="3 4">
    <name type="scientific">Streptomyces lateritius</name>
    <dbReference type="NCBI Taxonomy" id="67313"/>
    <lineage>
        <taxon>Bacteria</taxon>
        <taxon>Bacillati</taxon>
        <taxon>Actinomycetota</taxon>
        <taxon>Actinomycetes</taxon>
        <taxon>Kitasatosporales</taxon>
        <taxon>Streptomycetaceae</taxon>
        <taxon>Streptomyces</taxon>
    </lineage>
</organism>
<feature type="transmembrane region" description="Helical" evidence="2">
    <location>
        <begin position="70"/>
        <end position="92"/>
    </location>
</feature>
<feature type="transmembrane region" description="Helical" evidence="2">
    <location>
        <begin position="38"/>
        <end position="58"/>
    </location>
</feature>
<dbReference type="Pfam" id="PF19853">
    <property type="entry name" value="DUF6328"/>
    <property type="match status" value="1"/>
</dbReference>
<keyword evidence="4" id="KW-1185">Reference proteome</keyword>